<name>A0ABW1CWH5_9ACTN</name>
<sequence length="59" mass="6781">HRHRHCLVGEGGLLGDRVEESVNVHRQRHNPRAVQALQRAAETRMRVVEVDECYLGLLL</sequence>
<reference evidence="2" key="1">
    <citation type="journal article" date="2019" name="Int. J. Syst. Evol. Microbiol.">
        <title>The Global Catalogue of Microorganisms (GCM) 10K type strain sequencing project: providing services to taxonomists for standard genome sequencing and annotation.</title>
        <authorList>
            <consortium name="The Broad Institute Genomics Platform"/>
            <consortium name="The Broad Institute Genome Sequencing Center for Infectious Disease"/>
            <person name="Wu L."/>
            <person name="Ma J."/>
        </authorList>
    </citation>
    <scope>NUCLEOTIDE SEQUENCE [LARGE SCALE GENOMIC DNA]</scope>
    <source>
        <strain evidence="2">CCUG 53903</strain>
    </source>
</reference>
<dbReference type="EMBL" id="JBHSPA010000045">
    <property type="protein sequence ID" value="MFC5829060.1"/>
    <property type="molecule type" value="Genomic_DNA"/>
</dbReference>
<gene>
    <name evidence="1" type="ORF">ACFPZ3_34795</name>
</gene>
<evidence type="ECO:0000313" key="1">
    <source>
        <dbReference type="EMBL" id="MFC5829060.1"/>
    </source>
</evidence>
<accession>A0ABW1CWH5</accession>
<organism evidence="1 2">
    <name type="scientific">Nonomuraea insulae</name>
    <dbReference type="NCBI Taxonomy" id="1616787"/>
    <lineage>
        <taxon>Bacteria</taxon>
        <taxon>Bacillati</taxon>
        <taxon>Actinomycetota</taxon>
        <taxon>Actinomycetes</taxon>
        <taxon>Streptosporangiales</taxon>
        <taxon>Streptosporangiaceae</taxon>
        <taxon>Nonomuraea</taxon>
    </lineage>
</organism>
<keyword evidence="2" id="KW-1185">Reference proteome</keyword>
<dbReference type="RefSeq" id="WP_379518556.1">
    <property type="nucleotide sequence ID" value="NZ_JBHSPA010000045.1"/>
</dbReference>
<proteinExistence type="predicted"/>
<comment type="caution">
    <text evidence="1">The sequence shown here is derived from an EMBL/GenBank/DDBJ whole genome shotgun (WGS) entry which is preliminary data.</text>
</comment>
<feature type="non-terminal residue" evidence="1">
    <location>
        <position position="1"/>
    </location>
</feature>
<protein>
    <submittedName>
        <fullName evidence="1">Uncharacterized protein</fullName>
    </submittedName>
</protein>
<dbReference type="Proteomes" id="UP001596058">
    <property type="component" value="Unassembled WGS sequence"/>
</dbReference>
<evidence type="ECO:0000313" key="2">
    <source>
        <dbReference type="Proteomes" id="UP001596058"/>
    </source>
</evidence>